<evidence type="ECO:0000313" key="3">
    <source>
        <dbReference type="Proteomes" id="UP000014937"/>
    </source>
</evidence>
<dbReference type="HOGENOM" id="CLU_1682847_0_0_9"/>
<dbReference type="AlphaFoldDB" id="R6XTD5"/>
<reference evidence="2" key="1">
    <citation type="submission" date="2012-11" db="EMBL/GenBank/DDBJ databases">
        <title>Dependencies among metagenomic species, viruses, plasmids and units of genetic variation.</title>
        <authorList>
            <person name="Nielsen H.B."/>
            <person name="Almeida M."/>
            <person name="Juncker A.S."/>
            <person name="Rasmussen S."/>
            <person name="Li J."/>
            <person name="Sunagawa S."/>
            <person name="Plichta D."/>
            <person name="Gautier L."/>
            <person name="Le Chatelier E."/>
            <person name="Peletier E."/>
            <person name="Bonde I."/>
            <person name="Nielsen T."/>
            <person name="Manichanh C."/>
            <person name="Arumugam M."/>
            <person name="Batto J."/>
            <person name="Santos M.B.Q.D."/>
            <person name="Blom N."/>
            <person name="Borruel N."/>
            <person name="Burgdorf K.S."/>
            <person name="Boumezbeur F."/>
            <person name="Casellas F."/>
            <person name="Dore J."/>
            <person name="Guarner F."/>
            <person name="Hansen T."/>
            <person name="Hildebrand F."/>
            <person name="Kaas R.S."/>
            <person name="Kennedy S."/>
            <person name="Kristiansen K."/>
            <person name="Kultima J.R."/>
            <person name="Leonard P."/>
            <person name="Levenez F."/>
            <person name="Lund O."/>
            <person name="Moumen B."/>
            <person name="Le Paslier D."/>
            <person name="Pons N."/>
            <person name="Pedersen O."/>
            <person name="Prifti E."/>
            <person name="Qin J."/>
            <person name="Raes J."/>
            <person name="Tap J."/>
            <person name="Tims S."/>
            <person name="Ussery D.W."/>
            <person name="Yamada T."/>
            <person name="MetaHit consortium"/>
            <person name="Renault P."/>
            <person name="Sicheritz-Ponten T."/>
            <person name="Bork P."/>
            <person name="Wang J."/>
            <person name="Brunak S."/>
            <person name="Ehrlich S.D."/>
        </authorList>
    </citation>
    <scope>NUCLEOTIDE SEQUENCE [LARGE SCALE GENOMIC DNA]</scope>
</reference>
<accession>R6XTD5</accession>
<feature type="chain" id="PRO_5038957904" description="Lipoprotein" evidence="1">
    <location>
        <begin position="27"/>
        <end position="154"/>
    </location>
</feature>
<evidence type="ECO:0000256" key="1">
    <source>
        <dbReference type="SAM" id="SignalP"/>
    </source>
</evidence>
<proteinExistence type="predicted"/>
<feature type="signal peptide" evidence="1">
    <location>
        <begin position="1"/>
        <end position="26"/>
    </location>
</feature>
<sequence length="154" mass="17867">MSLKGVIVMKKILCLLVLLLSLTATCAAFNPPQPPRWYWIGSDAHYGMWIDTATARFYTGSEKYAHRNHQCALVWVEWYDADKDEYLISHDEYDLDCRMSRTLHATFYNSQNEVINSYNRSYADFEDIIPGTNGEAVYDAVVLLKETRENARRL</sequence>
<evidence type="ECO:0008006" key="4">
    <source>
        <dbReference type="Google" id="ProtNLM"/>
    </source>
</evidence>
<gene>
    <name evidence="2" type="ORF">BN587_01517</name>
</gene>
<evidence type="ECO:0000313" key="2">
    <source>
        <dbReference type="EMBL" id="CDD09522.1"/>
    </source>
</evidence>
<organism evidence="2 3">
    <name type="scientific">Phascolarctobacterium succinatutens CAG:287</name>
    <dbReference type="NCBI Taxonomy" id="1263101"/>
    <lineage>
        <taxon>Bacteria</taxon>
        <taxon>Bacillati</taxon>
        <taxon>Bacillota</taxon>
        <taxon>Negativicutes</taxon>
        <taxon>Acidaminococcales</taxon>
        <taxon>Acidaminococcaceae</taxon>
        <taxon>Phascolarctobacterium</taxon>
    </lineage>
</organism>
<protein>
    <recommendedName>
        <fullName evidence="4">Lipoprotein</fullName>
    </recommendedName>
</protein>
<dbReference type="EMBL" id="CBGL010000009">
    <property type="protein sequence ID" value="CDD09522.1"/>
    <property type="molecule type" value="Genomic_DNA"/>
</dbReference>
<keyword evidence="1" id="KW-0732">Signal</keyword>
<name>R6XTD5_9FIRM</name>
<comment type="caution">
    <text evidence="2">The sequence shown here is derived from an EMBL/GenBank/DDBJ whole genome shotgun (WGS) entry which is preliminary data.</text>
</comment>
<dbReference type="Proteomes" id="UP000014937">
    <property type="component" value="Unassembled WGS sequence"/>
</dbReference>